<protein>
    <recommendedName>
        <fullName evidence="3">Beta-lactamase-inhibitor-like PepSY-like domain-containing protein</fullName>
    </recommendedName>
</protein>
<gene>
    <name evidence="2" type="ORF">KACHI17_21580</name>
</gene>
<evidence type="ECO:0000256" key="1">
    <source>
        <dbReference type="SAM" id="SignalP"/>
    </source>
</evidence>
<reference evidence="2" key="1">
    <citation type="submission" date="2024-02" db="EMBL/GenBank/DDBJ databases">
        <title>Sediminibacterium planktonica sp. nov. and Sediminibacterium longus sp. nov., isolated from surface lake and river water.</title>
        <authorList>
            <person name="Watanabe K."/>
            <person name="Takemine S."/>
            <person name="Ishii Y."/>
            <person name="Ogata Y."/>
            <person name="Shindo C."/>
            <person name="Suda W."/>
        </authorList>
    </citation>
    <scope>NUCLEOTIDE SEQUENCE</scope>
    <source>
        <strain evidence="2">KACHI17</strain>
    </source>
</reference>
<dbReference type="AlphaFoldDB" id="A0AAT9GL89"/>
<sequence length="142" mass="16106">MLLTTLIAAFIGAQSFAADVTKVSYRVLASFESQFAEAKDVNWTVTDQYSKARFTIEGEQVEAFFNVSGDVIGTSRKTDLKRLPLNAIQKIKKSYGKYKVTDTIEFEFNGERKYFVSVENDTDRKILEVSLYGDVSIFDKNK</sequence>
<dbReference type="EMBL" id="AP029612">
    <property type="protein sequence ID" value="BFG71277.1"/>
    <property type="molecule type" value="Genomic_DNA"/>
</dbReference>
<organism evidence="2">
    <name type="scientific">Sediminibacterium sp. KACHI17</name>
    <dbReference type="NCBI Taxonomy" id="1751071"/>
    <lineage>
        <taxon>Bacteria</taxon>
        <taxon>Pseudomonadati</taxon>
        <taxon>Bacteroidota</taxon>
        <taxon>Chitinophagia</taxon>
        <taxon>Chitinophagales</taxon>
        <taxon>Chitinophagaceae</taxon>
        <taxon>Sediminibacterium</taxon>
    </lineage>
</organism>
<name>A0AAT9GL89_9BACT</name>
<dbReference type="Gene3D" id="3.10.450.360">
    <property type="match status" value="1"/>
</dbReference>
<keyword evidence="1" id="KW-0732">Signal</keyword>
<proteinExistence type="predicted"/>
<dbReference type="SUPFAM" id="SSF160574">
    <property type="entry name" value="BT0923-like"/>
    <property type="match status" value="1"/>
</dbReference>
<feature type="signal peptide" evidence="1">
    <location>
        <begin position="1"/>
        <end position="17"/>
    </location>
</feature>
<accession>A0AAT9GL89</accession>
<evidence type="ECO:0008006" key="3">
    <source>
        <dbReference type="Google" id="ProtNLM"/>
    </source>
</evidence>
<feature type="chain" id="PRO_5043871229" description="Beta-lactamase-inhibitor-like PepSY-like domain-containing protein" evidence="1">
    <location>
        <begin position="18"/>
        <end position="142"/>
    </location>
</feature>
<evidence type="ECO:0000313" key="2">
    <source>
        <dbReference type="EMBL" id="BFG71277.1"/>
    </source>
</evidence>